<keyword evidence="1" id="KW-0732">Signal</keyword>
<organism evidence="2 3">
    <name type="scientific">Microdochium bolleyi</name>
    <dbReference type="NCBI Taxonomy" id="196109"/>
    <lineage>
        <taxon>Eukaryota</taxon>
        <taxon>Fungi</taxon>
        <taxon>Dikarya</taxon>
        <taxon>Ascomycota</taxon>
        <taxon>Pezizomycotina</taxon>
        <taxon>Sordariomycetes</taxon>
        <taxon>Xylariomycetidae</taxon>
        <taxon>Xylariales</taxon>
        <taxon>Microdochiaceae</taxon>
        <taxon>Microdochium</taxon>
    </lineage>
</organism>
<keyword evidence="3" id="KW-1185">Reference proteome</keyword>
<dbReference type="STRING" id="196109.A0A136JCM9"/>
<dbReference type="EMBL" id="KQ964247">
    <property type="protein sequence ID" value="KXJ94858.1"/>
    <property type="molecule type" value="Genomic_DNA"/>
</dbReference>
<sequence>MLFTTSTALWATSLLASISLVSAWDFCNNCTNASPEPILLAPAPWILTGRAYAVPILAPSLDLPQKTFHPLERESGYTNGTFRGILGTILLVRYDGSPVGPYDEFIVIPGSFSYKGKEGREQLRLRIGRIYVSQKYTTWNGRKNWNIPKHLARFDWTSTPNGGESVKIYPYDTSPSYAASLDGQETGPSEKPFFSMTFAPTIPISVPFTTDVFGWLGMQAATLGHPPVPQGKGLYDELVGTDFWAHTVFGLKGSKASLGLMDLKQGNEDEVAGTGRNAVGDENYPNFWPGLPRWNAALKLTGATISFSDPETWVV</sequence>
<dbReference type="PANTHER" id="PTHR40518">
    <property type="entry name" value="ACETOACETATE DECARBOXYLASE"/>
    <property type="match status" value="1"/>
</dbReference>
<accession>A0A136JCM9</accession>
<evidence type="ECO:0000256" key="1">
    <source>
        <dbReference type="SAM" id="SignalP"/>
    </source>
</evidence>
<evidence type="ECO:0000313" key="3">
    <source>
        <dbReference type="Proteomes" id="UP000070501"/>
    </source>
</evidence>
<protein>
    <submittedName>
        <fullName evidence="2">Uncharacterized protein</fullName>
    </submittedName>
</protein>
<feature type="signal peptide" evidence="1">
    <location>
        <begin position="1"/>
        <end position="23"/>
    </location>
</feature>
<dbReference type="InterPro" id="IPR023375">
    <property type="entry name" value="ADC_dom_sf"/>
</dbReference>
<dbReference type="OrthoDB" id="9970474at2759"/>
<proteinExistence type="predicted"/>
<dbReference type="AlphaFoldDB" id="A0A136JCM9"/>
<dbReference type="PANTHER" id="PTHR40518:SF1">
    <property type="entry name" value="ACETOACETATE DECARBOXYLASE"/>
    <property type="match status" value="1"/>
</dbReference>
<dbReference type="InParanoid" id="A0A136JCM9"/>
<name>A0A136JCM9_9PEZI</name>
<gene>
    <name evidence="2" type="ORF">Micbo1qcDRAFT_221324</name>
</gene>
<feature type="chain" id="PRO_5007293650" evidence="1">
    <location>
        <begin position="24"/>
        <end position="315"/>
    </location>
</feature>
<reference evidence="3" key="1">
    <citation type="submission" date="2016-02" db="EMBL/GenBank/DDBJ databases">
        <title>Draft genome sequence of Microdochium bolleyi, a fungal endophyte of beachgrass.</title>
        <authorList>
            <consortium name="DOE Joint Genome Institute"/>
            <person name="David A.S."/>
            <person name="May G."/>
            <person name="Haridas S."/>
            <person name="Lim J."/>
            <person name="Wang M."/>
            <person name="Labutti K."/>
            <person name="Lipzen A."/>
            <person name="Barry K."/>
            <person name="Grigoriev I.V."/>
        </authorList>
    </citation>
    <scope>NUCLEOTIDE SEQUENCE [LARGE SCALE GENOMIC DNA]</scope>
    <source>
        <strain evidence="3">J235TASD1</strain>
    </source>
</reference>
<evidence type="ECO:0000313" key="2">
    <source>
        <dbReference type="EMBL" id="KXJ94858.1"/>
    </source>
</evidence>
<dbReference type="Gene3D" id="2.40.400.10">
    <property type="entry name" value="Acetoacetate decarboxylase-like"/>
    <property type="match status" value="1"/>
</dbReference>
<dbReference type="SUPFAM" id="SSF160104">
    <property type="entry name" value="Acetoacetate decarboxylase-like"/>
    <property type="match status" value="1"/>
</dbReference>
<dbReference type="Proteomes" id="UP000070501">
    <property type="component" value="Unassembled WGS sequence"/>
</dbReference>